<reference evidence="2 3" key="1">
    <citation type="submission" date="2018-03" db="EMBL/GenBank/DDBJ databases">
        <authorList>
            <person name="Fogelqvist J."/>
        </authorList>
    </citation>
    <scope>NUCLEOTIDE SEQUENCE [LARGE SCALE GENOMIC DNA]</scope>
</reference>
<gene>
    <name evidence="2" type="ORF">PLBR_LOCUS4162</name>
</gene>
<evidence type="ECO:0000256" key="1">
    <source>
        <dbReference type="SAM" id="MobiDB-lite"/>
    </source>
</evidence>
<protein>
    <submittedName>
        <fullName evidence="2">Uncharacterized protein</fullName>
    </submittedName>
</protein>
<sequence length="542" mass="54993">MDPVDGGAAQDASRTNVSAARAVFAGLAAVSSAPTPTGKSSPKIVTVDAAPDDDDDNVGSTAARGSGDPITRTPRPAHDASAAFSFTKTPTMKHSTSNDGSSTLSPADTPREKVLSKQSSATSDDAGRDALSTPASSSKSGPAKTLPFGKADPATPSGAGHKVSGTVVGLASSGNDDAPNSRDSTTPVADALRPNSVLAKAASFNTDSNRSSTRSNSNNAAPDGGRRGVLAVASSFNRGTTEPSSSTAPSDDTEPANSTSVLKMADPRNRTTTTESATKARVSMSVDVEQVPGSLSAPASSSSDAGSASRLRSALSATGISGAPEDSAATDASSSSRLMKRPSKLVSDLQARINITPAMMLPGSTPRSSKASITTMNDPVPTGTSSDGTQDKPSVSVDQALLARPSIRAQSRRRGTTSKFTTNDQSTLDEVEKQAAMRIEAHGPEQSVQPVVRTVATHSSPGHCALVVAVREAIDTLKEVTATATPEQLSAPAAQAVSKAVQTLEHAIAEHGVVSEVQVGSKQDERVVVLSAATTTSVSEVL</sequence>
<geneLocation type="mitochondrion" evidence="2"/>
<organism evidence="2 3">
    <name type="scientific">Plasmodiophora brassicae</name>
    <name type="common">Clubroot disease agent</name>
    <dbReference type="NCBI Taxonomy" id="37360"/>
    <lineage>
        <taxon>Eukaryota</taxon>
        <taxon>Sar</taxon>
        <taxon>Rhizaria</taxon>
        <taxon>Endomyxa</taxon>
        <taxon>Phytomyxea</taxon>
        <taxon>Plasmodiophorida</taxon>
        <taxon>Plasmodiophoridae</taxon>
        <taxon>Plasmodiophora</taxon>
    </lineage>
</organism>
<feature type="compositionally biased region" description="Low complexity" evidence="1">
    <location>
        <begin position="326"/>
        <end position="336"/>
    </location>
</feature>
<feature type="compositionally biased region" description="Polar residues" evidence="1">
    <location>
        <begin position="365"/>
        <end position="397"/>
    </location>
</feature>
<proteinExistence type="predicted"/>
<keyword evidence="2" id="KW-0496">Mitochondrion</keyword>
<evidence type="ECO:0000313" key="2">
    <source>
        <dbReference type="EMBL" id="SPQ96947.1"/>
    </source>
</evidence>
<dbReference type="AlphaFoldDB" id="A0A3P3Y9V3"/>
<feature type="compositionally biased region" description="Polar residues" evidence="1">
    <location>
        <begin position="84"/>
        <end position="106"/>
    </location>
</feature>
<evidence type="ECO:0000313" key="3">
    <source>
        <dbReference type="Proteomes" id="UP000290189"/>
    </source>
</evidence>
<feature type="compositionally biased region" description="Low complexity" evidence="1">
    <location>
        <begin position="205"/>
        <end position="219"/>
    </location>
</feature>
<feature type="region of interest" description="Disordered" evidence="1">
    <location>
        <begin position="28"/>
        <end position="345"/>
    </location>
</feature>
<feature type="region of interest" description="Disordered" evidence="1">
    <location>
        <begin position="359"/>
        <end position="425"/>
    </location>
</feature>
<feature type="compositionally biased region" description="Low complexity" evidence="1">
    <location>
        <begin position="292"/>
        <end position="317"/>
    </location>
</feature>
<name>A0A3P3Y9V3_PLABS</name>
<dbReference type="EMBL" id="OVEO01000006">
    <property type="protein sequence ID" value="SPQ96947.1"/>
    <property type="molecule type" value="Genomic_DNA"/>
</dbReference>
<dbReference type="Proteomes" id="UP000290189">
    <property type="component" value="Unassembled WGS sequence"/>
</dbReference>
<accession>A0A3P3Y9V3</accession>
<feature type="compositionally biased region" description="Polar residues" evidence="1">
    <location>
        <begin position="234"/>
        <end position="261"/>
    </location>
</feature>